<feature type="transmembrane region" description="Helical" evidence="10">
    <location>
        <begin position="162"/>
        <end position="181"/>
    </location>
</feature>
<dbReference type="AlphaFoldDB" id="A0A4R6FSE0"/>
<dbReference type="PANTHER" id="PTHR44936">
    <property type="entry name" value="SENSOR PROTEIN CREC"/>
    <property type="match status" value="1"/>
</dbReference>
<evidence type="ECO:0000256" key="8">
    <source>
        <dbReference type="ARBA" id="ARBA00022777"/>
    </source>
</evidence>
<name>A0A4R6FSE0_9SPHN</name>
<dbReference type="Gene3D" id="1.10.287.130">
    <property type="match status" value="1"/>
</dbReference>
<evidence type="ECO:0000256" key="10">
    <source>
        <dbReference type="SAM" id="Phobius"/>
    </source>
</evidence>
<dbReference type="InterPro" id="IPR003594">
    <property type="entry name" value="HATPase_dom"/>
</dbReference>
<keyword evidence="14" id="KW-1185">Reference proteome</keyword>
<dbReference type="SUPFAM" id="SSF158472">
    <property type="entry name" value="HAMP domain-like"/>
    <property type="match status" value="1"/>
</dbReference>
<evidence type="ECO:0000259" key="11">
    <source>
        <dbReference type="PROSITE" id="PS50109"/>
    </source>
</evidence>
<keyword evidence="4" id="KW-1003">Cell membrane</keyword>
<dbReference type="SUPFAM" id="SSF47384">
    <property type="entry name" value="Homodimeric domain of signal transducing histidine kinase"/>
    <property type="match status" value="1"/>
</dbReference>
<keyword evidence="6" id="KW-0808">Transferase</keyword>
<dbReference type="EMBL" id="SNWD01000003">
    <property type="protein sequence ID" value="TDN84643.1"/>
    <property type="molecule type" value="Genomic_DNA"/>
</dbReference>
<dbReference type="Gene3D" id="1.10.8.500">
    <property type="entry name" value="HAMP domain in histidine kinase"/>
    <property type="match status" value="1"/>
</dbReference>
<evidence type="ECO:0000256" key="9">
    <source>
        <dbReference type="ARBA" id="ARBA00022840"/>
    </source>
</evidence>
<dbReference type="PANTHER" id="PTHR44936:SF10">
    <property type="entry name" value="SENSOR PROTEIN RSTB"/>
    <property type="match status" value="1"/>
</dbReference>
<dbReference type="GO" id="GO:0000155">
    <property type="term" value="F:phosphorelay sensor kinase activity"/>
    <property type="evidence" value="ECO:0007669"/>
    <property type="project" value="InterPro"/>
</dbReference>
<dbReference type="Proteomes" id="UP000295493">
    <property type="component" value="Unassembled WGS sequence"/>
</dbReference>
<keyword evidence="10" id="KW-0472">Membrane</keyword>
<dbReference type="InterPro" id="IPR003661">
    <property type="entry name" value="HisK_dim/P_dom"/>
</dbReference>
<reference evidence="13 14" key="1">
    <citation type="submission" date="2019-03" db="EMBL/GenBank/DDBJ databases">
        <title>Genomic Encyclopedia of Type Strains, Phase IV (KMG-IV): sequencing the most valuable type-strain genomes for metagenomic binning, comparative biology and taxonomic classification.</title>
        <authorList>
            <person name="Goeker M."/>
        </authorList>
    </citation>
    <scope>NUCLEOTIDE SEQUENCE [LARGE SCALE GENOMIC DNA]</scope>
    <source>
        <strain evidence="13 14">DSM 25059</strain>
    </source>
</reference>
<accession>A0A4R6FSE0</accession>
<dbReference type="RefSeq" id="WP_133495018.1">
    <property type="nucleotide sequence ID" value="NZ_BMLU01000003.1"/>
</dbReference>
<dbReference type="OrthoDB" id="9804645at2"/>
<dbReference type="InterPro" id="IPR004358">
    <property type="entry name" value="Sig_transdc_His_kin-like_C"/>
</dbReference>
<feature type="domain" description="HAMP" evidence="12">
    <location>
        <begin position="182"/>
        <end position="234"/>
    </location>
</feature>
<comment type="caution">
    <text evidence="13">The sequence shown here is derived from an EMBL/GenBank/DDBJ whole genome shotgun (WGS) entry which is preliminary data.</text>
</comment>
<dbReference type="PRINTS" id="PR00344">
    <property type="entry name" value="BCTRLSENSOR"/>
</dbReference>
<dbReference type="Gene3D" id="3.30.565.10">
    <property type="entry name" value="Histidine kinase-like ATPase, C-terminal domain"/>
    <property type="match status" value="1"/>
</dbReference>
<sequence>MMRLRFWPGGLTGRVTLVLLGAILFALLGTFVLVGQAERVLLRSTEAHRVAEQLVVAERVLSRTPSARWAEVAPSLSTRHVAFAIADTPPPVGNAGPLSEAARDAIVEWEPSLRARNLRVDVSGPVAPRPKRLIGGLETRGGRWIEFRSREPVSGWTPSRDWLFSLLFLIGIVALVSAYVVRSVASPLRALSDAANRIGHSHRHVVVETEGPEELRRLARAFNEMQDRIAELVESRTRSLLAVSHDLRTPLARMRLRLDGREHPGDREELAADVAEMSAMLDTLLDYLAGGDGSEPDPVEPVDLAAMLRSLVDSMALGDAAVRLDAPDRLEARVRPVLLRRALTNLIDNALKYGGDAEVSLAAEGESAIIAVRDHGPGIPQDLREKVLRPFYRVDEARARNTRGFGLGLSVVQRAVELHEGTLMLDDASPGLVATLRLPIAGPSPDAGKRHGNILIHI</sequence>
<evidence type="ECO:0000256" key="2">
    <source>
        <dbReference type="ARBA" id="ARBA00004651"/>
    </source>
</evidence>
<evidence type="ECO:0000256" key="1">
    <source>
        <dbReference type="ARBA" id="ARBA00000085"/>
    </source>
</evidence>
<proteinExistence type="predicted"/>
<keyword evidence="9" id="KW-0067">ATP-binding</keyword>
<keyword evidence="10" id="KW-1133">Transmembrane helix</keyword>
<dbReference type="InterPro" id="IPR050980">
    <property type="entry name" value="2C_sensor_his_kinase"/>
</dbReference>
<dbReference type="CDD" id="cd06225">
    <property type="entry name" value="HAMP"/>
    <property type="match status" value="1"/>
</dbReference>
<evidence type="ECO:0000313" key="13">
    <source>
        <dbReference type="EMBL" id="TDN84643.1"/>
    </source>
</evidence>
<dbReference type="InterPro" id="IPR036890">
    <property type="entry name" value="HATPase_C_sf"/>
</dbReference>
<comment type="subcellular location">
    <subcellularLocation>
        <location evidence="2">Cell membrane</location>
        <topology evidence="2">Multi-pass membrane protein</topology>
    </subcellularLocation>
</comment>
<keyword evidence="10" id="KW-0812">Transmembrane</keyword>
<evidence type="ECO:0000256" key="3">
    <source>
        <dbReference type="ARBA" id="ARBA00012438"/>
    </source>
</evidence>
<evidence type="ECO:0000256" key="7">
    <source>
        <dbReference type="ARBA" id="ARBA00022741"/>
    </source>
</evidence>
<evidence type="ECO:0000256" key="4">
    <source>
        <dbReference type="ARBA" id="ARBA00022475"/>
    </source>
</evidence>
<comment type="catalytic activity">
    <reaction evidence="1">
        <text>ATP + protein L-histidine = ADP + protein N-phospho-L-histidine.</text>
        <dbReference type="EC" id="2.7.13.3"/>
    </reaction>
</comment>
<protein>
    <recommendedName>
        <fullName evidence="3">histidine kinase</fullName>
        <ecNumber evidence="3">2.7.13.3</ecNumber>
    </recommendedName>
</protein>
<keyword evidence="7" id="KW-0547">Nucleotide-binding</keyword>
<evidence type="ECO:0000256" key="5">
    <source>
        <dbReference type="ARBA" id="ARBA00022553"/>
    </source>
</evidence>
<dbReference type="PROSITE" id="PS50109">
    <property type="entry name" value="HIS_KIN"/>
    <property type="match status" value="1"/>
</dbReference>
<dbReference type="EC" id="2.7.13.3" evidence="3"/>
<dbReference type="GO" id="GO:0005886">
    <property type="term" value="C:plasma membrane"/>
    <property type="evidence" value="ECO:0007669"/>
    <property type="project" value="UniProtKB-SubCell"/>
</dbReference>
<dbReference type="InterPro" id="IPR036097">
    <property type="entry name" value="HisK_dim/P_sf"/>
</dbReference>
<keyword evidence="5" id="KW-0597">Phosphoprotein</keyword>
<keyword evidence="8 13" id="KW-0418">Kinase</keyword>
<dbReference type="CDD" id="cd00082">
    <property type="entry name" value="HisKA"/>
    <property type="match status" value="1"/>
</dbReference>
<dbReference type="Pfam" id="PF00672">
    <property type="entry name" value="HAMP"/>
    <property type="match status" value="1"/>
</dbReference>
<evidence type="ECO:0000259" key="12">
    <source>
        <dbReference type="PROSITE" id="PS50885"/>
    </source>
</evidence>
<dbReference type="SMART" id="SM00387">
    <property type="entry name" value="HATPase_c"/>
    <property type="match status" value="1"/>
</dbReference>
<organism evidence="13 14">
    <name type="scientific">Stakelama pacifica</name>
    <dbReference type="NCBI Taxonomy" id="517720"/>
    <lineage>
        <taxon>Bacteria</taxon>
        <taxon>Pseudomonadati</taxon>
        <taxon>Pseudomonadota</taxon>
        <taxon>Alphaproteobacteria</taxon>
        <taxon>Sphingomonadales</taxon>
        <taxon>Sphingomonadaceae</taxon>
        <taxon>Stakelama</taxon>
    </lineage>
</organism>
<dbReference type="PROSITE" id="PS50885">
    <property type="entry name" value="HAMP"/>
    <property type="match status" value="1"/>
</dbReference>
<evidence type="ECO:0000313" key="14">
    <source>
        <dbReference type="Proteomes" id="UP000295493"/>
    </source>
</evidence>
<feature type="domain" description="Histidine kinase" evidence="11">
    <location>
        <begin position="242"/>
        <end position="442"/>
    </location>
</feature>
<dbReference type="InterPro" id="IPR005467">
    <property type="entry name" value="His_kinase_dom"/>
</dbReference>
<gene>
    <name evidence="13" type="ORF">EV664_103290</name>
</gene>
<dbReference type="GO" id="GO:0005524">
    <property type="term" value="F:ATP binding"/>
    <property type="evidence" value="ECO:0007669"/>
    <property type="project" value="UniProtKB-KW"/>
</dbReference>
<dbReference type="SUPFAM" id="SSF55874">
    <property type="entry name" value="ATPase domain of HSP90 chaperone/DNA topoisomerase II/histidine kinase"/>
    <property type="match status" value="1"/>
</dbReference>
<dbReference type="SMART" id="SM00304">
    <property type="entry name" value="HAMP"/>
    <property type="match status" value="1"/>
</dbReference>
<evidence type="ECO:0000256" key="6">
    <source>
        <dbReference type="ARBA" id="ARBA00022679"/>
    </source>
</evidence>
<dbReference type="Pfam" id="PF02518">
    <property type="entry name" value="HATPase_c"/>
    <property type="match status" value="1"/>
</dbReference>
<dbReference type="InterPro" id="IPR003660">
    <property type="entry name" value="HAMP_dom"/>
</dbReference>